<evidence type="ECO:0000256" key="5">
    <source>
        <dbReference type="ARBA" id="ARBA00022741"/>
    </source>
</evidence>
<feature type="compositionally biased region" description="Low complexity" evidence="11">
    <location>
        <begin position="291"/>
        <end position="306"/>
    </location>
</feature>
<dbReference type="PANTHER" id="PTHR45863:SF10">
    <property type="entry name" value="SERINE_THREONINE-PROTEIN KINASE BSK-RELATED"/>
    <property type="match status" value="1"/>
</dbReference>
<dbReference type="InterPro" id="IPR058209">
    <property type="entry name" value="TPR_BSK1_C"/>
</dbReference>
<evidence type="ECO:0000256" key="3">
    <source>
        <dbReference type="ARBA" id="ARBA00022475"/>
    </source>
</evidence>
<feature type="region of interest" description="Disordered" evidence="11">
    <location>
        <begin position="291"/>
        <end position="325"/>
    </location>
</feature>
<gene>
    <name evidence="13" type="ordered locus">AALP_Aa3g330900</name>
</gene>
<dbReference type="PANTHER" id="PTHR45863">
    <property type="entry name" value="SERINE/THREONINE-PROTEIN KINASE BSK5"/>
    <property type="match status" value="1"/>
</dbReference>
<dbReference type="PROSITE" id="PS50011">
    <property type="entry name" value="PROTEIN_KINASE_DOM"/>
    <property type="match status" value="1"/>
</dbReference>
<dbReference type="InterPro" id="IPR001245">
    <property type="entry name" value="Ser-Thr/Tyr_kinase_cat_dom"/>
</dbReference>
<dbReference type="Gene3D" id="1.10.510.10">
    <property type="entry name" value="Transferase(Phosphotransferase) domain 1"/>
    <property type="match status" value="1"/>
</dbReference>
<evidence type="ECO:0000256" key="1">
    <source>
        <dbReference type="ARBA" id="ARBA00004308"/>
    </source>
</evidence>
<dbReference type="AlphaFoldDB" id="A0A087HDA0"/>
<keyword evidence="5 10" id="KW-0547">Nucleotide-binding</keyword>
<evidence type="ECO:0000256" key="6">
    <source>
        <dbReference type="ARBA" id="ARBA00022777"/>
    </source>
</evidence>
<keyword evidence="10" id="KW-1070">Brassinosteroid signaling pathway</keyword>
<keyword evidence="14" id="KW-1185">Reference proteome</keyword>
<keyword evidence="7 10" id="KW-0067">ATP-binding</keyword>
<feature type="non-terminal residue" evidence="13">
    <location>
        <position position="428"/>
    </location>
</feature>
<evidence type="ECO:0000256" key="7">
    <source>
        <dbReference type="ARBA" id="ARBA00022840"/>
    </source>
</evidence>
<comment type="similarity">
    <text evidence="2 10">Belongs to the protein kinase superfamily. Ser/Thr protein kinase family.</text>
</comment>
<keyword evidence="8 10" id="KW-0472">Membrane</keyword>
<organism evidence="13 14">
    <name type="scientific">Arabis alpina</name>
    <name type="common">Alpine rock-cress</name>
    <dbReference type="NCBI Taxonomy" id="50452"/>
    <lineage>
        <taxon>Eukaryota</taxon>
        <taxon>Viridiplantae</taxon>
        <taxon>Streptophyta</taxon>
        <taxon>Embryophyta</taxon>
        <taxon>Tracheophyta</taxon>
        <taxon>Spermatophyta</taxon>
        <taxon>Magnoliopsida</taxon>
        <taxon>eudicotyledons</taxon>
        <taxon>Gunneridae</taxon>
        <taxon>Pentapetalae</taxon>
        <taxon>rosids</taxon>
        <taxon>malvids</taxon>
        <taxon>Brassicales</taxon>
        <taxon>Brassicaceae</taxon>
        <taxon>Arabideae</taxon>
        <taxon>Arabis</taxon>
    </lineage>
</organism>
<dbReference type="InterPro" id="IPR000719">
    <property type="entry name" value="Prot_kinase_dom"/>
</dbReference>
<dbReference type="InterPro" id="IPR011009">
    <property type="entry name" value="Kinase-like_dom_sf"/>
</dbReference>
<dbReference type="SUPFAM" id="SSF56112">
    <property type="entry name" value="Protein kinase-like (PK-like)"/>
    <property type="match status" value="1"/>
</dbReference>
<evidence type="ECO:0000256" key="2">
    <source>
        <dbReference type="ARBA" id="ARBA00008684"/>
    </source>
</evidence>
<evidence type="ECO:0000256" key="11">
    <source>
        <dbReference type="SAM" id="MobiDB-lite"/>
    </source>
</evidence>
<dbReference type="GO" id="GO:0009742">
    <property type="term" value="P:brassinosteroid mediated signaling pathway"/>
    <property type="evidence" value="ECO:0007669"/>
    <property type="project" value="UniProtKB-UniRule"/>
</dbReference>
<dbReference type="eggNOG" id="ENOG502QQT6">
    <property type="taxonomic scope" value="Eukaryota"/>
</dbReference>
<keyword evidence="10" id="KW-0723">Serine/threonine-protein kinase</keyword>
<protein>
    <recommendedName>
        <fullName evidence="10">Serine/threonine-protein kinase BSK</fullName>
        <ecNumber evidence="10">2.7.11.1</ecNumber>
    </recommendedName>
    <alternativeName>
        <fullName evidence="10">Brassinosteroid-signaling kinase</fullName>
    </alternativeName>
</protein>
<name>A0A087HDA0_ARAAL</name>
<dbReference type="EC" id="2.7.11.1" evidence="10"/>
<comment type="subcellular location">
    <subcellularLocation>
        <location evidence="10">Cell membrane</location>
        <topology evidence="10">Lipid-anchor</topology>
    </subcellularLocation>
    <subcellularLocation>
        <location evidence="1">Endomembrane system</location>
    </subcellularLocation>
</comment>
<feature type="region of interest" description="Disordered" evidence="11">
    <location>
        <begin position="1"/>
        <end position="22"/>
    </location>
</feature>
<dbReference type="OMA" id="CCEENER"/>
<dbReference type="EMBL" id="CM002871">
    <property type="protein sequence ID" value="KFK40102.1"/>
    <property type="molecule type" value="Genomic_DNA"/>
</dbReference>
<keyword evidence="9 10" id="KW-0449">Lipoprotein</keyword>
<comment type="catalytic activity">
    <reaction evidence="10">
        <text>L-seryl-[protein] + ATP = O-phospho-L-seryl-[protein] + ADP + H(+)</text>
        <dbReference type="Rhea" id="RHEA:17989"/>
        <dbReference type="Rhea" id="RHEA-COMP:9863"/>
        <dbReference type="Rhea" id="RHEA-COMP:11604"/>
        <dbReference type="ChEBI" id="CHEBI:15378"/>
        <dbReference type="ChEBI" id="CHEBI:29999"/>
        <dbReference type="ChEBI" id="CHEBI:30616"/>
        <dbReference type="ChEBI" id="CHEBI:83421"/>
        <dbReference type="ChEBI" id="CHEBI:456216"/>
        <dbReference type="EC" id="2.7.11.1"/>
    </reaction>
</comment>
<feature type="domain" description="Protein kinase" evidence="12">
    <location>
        <begin position="38"/>
        <end position="289"/>
    </location>
</feature>
<dbReference type="Pfam" id="PF07714">
    <property type="entry name" value="PK_Tyr_Ser-Thr"/>
    <property type="match status" value="1"/>
</dbReference>
<evidence type="ECO:0000256" key="10">
    <source>
        <dbReference type="RuleBase" id="RU369005"/>
    </source>
</evidence>
<keyword evidence="10" id="KW-0519">Myristate</keyword>
<dbReference type="Proteomes" id="UP000029120">
    <property type="component" value="Chromosome 3"/>
</dbReference>
<comment type="function">
    <text evidence="10">Serine/threonine kinase that acts as positive regulator of brassinosteroid (BR) signaling downstream of the receptor kinase BRI1.</text>
</comment>
<accession>A0A087HDA0</accession>
<dbReference type="GO" id="GO:0004674">
    <property type="term" value="F:protein serine/threonine kinase activity"/>
    <property type="evidence" value="ECO:0007669"/>
    <property type="project" value="UniProtKB-UniRule"/>
</dbReference>
<comment type="catalytic activity">
    <reaction evidence="10">
        <text>L-threonyl-[protein] + ATP = O-phospho-L-threonyl-[protein] + ADP + H(+)</text>
        <dbReference type="Rhea" id="RHEA:46608"/>
        <dbReference type="Rhea" id="RHEA-COMP:11060"/>
        <dbReference type="Rhea" id="RHEA-COMP:11605"/>
        <dbReference type="ChEBI" id="CHEBI:15378"/>
        <dbReference type="ChEBI" id="CHEBI:30013"/>
        <dbReference type="ChEBI" id="CHEBI:30616"/>
        <dbReference type="ChEBI" id="CHEBI:61977"/>
        <dbReference type="ChEBI" id="CHEBI:456216"/>
        <dbReference type="EC" id="2.7.11.1"/>
    </reaction>
</comment>
<evidence type="ECO:0000256" key="9">
    <source>
        <dbReference type="ARBA" id="ARBA00023288"/>
    </source>
</evidence>
<reference evidence="14" key="1">
    <citation type="journal article" date="2015" name="Nat. Plants">
        <title>Genome expansion of Arabis alpina linked with retrotransposition and reduced symmetric DNA methylation.</title>
        <authorList>
            <person name="Willing E.M."/>
            <person name="Rawat V."/>
            <person name="Mandakova T."/>
            <person name="Maumus F."/>
            <person name="James G.V."/>
            <person name="Nordstroem K.J."/>
            <person name="Becker C."/>
            <person name="Warthmann N."/>
            <person name="Chica C."/>
            <person name="Szarzynska B."/>
            <person name="Zytnicki M."/>
            <person name="Albani M.C."/>
            <person name="Kiefer C."/>
            <person name="Bergonzi S."/>
            <person name="Castaings L."/>
            <person name="Mateos J.L."/>
            <person name="Berns M.C."/>
            <person name="Bujdoso N."/>
            <person name="Piofczyk T."/>
            <person name="de Lorenzo L."/>
            <person name="Barrero-Sicilia C."/>
            <person name="Mateos I."/>
            <person name="Piednoel M."/>
            <person name="Hagmann J."/>
            <person name="Chen-Min-Tao R."/>
            <person name="Iglesias-Fernandez R."/>
            <person name="Schuster S.C."/>
            <person name="Alonso-Blanco C."/>
            <person name="Roudier F."/>
            <person name="Carbonero P."/>
            <person name="Paz-Ares J."/>
            <person name="Davis S.J."/>
            <person name="Pecinka A."/>
            <person name="Quesneville H."/>
            <person name="Colot V."/>
            <person name="Lysak M.A."/>
            <person name="Weigel D."/>
            <person name="Coupland G."/>
            <person name="Schneeberger K."/>
        </authorList>
    </citation>
    <scope>NUCLEOTIDE SEQUENCE [LARGE SCALE GENOMIC DNA]</scope>
    <source>
        <strain evidence="14">cv. Pajares</strain>
    </source>
</reference>
<keyword evidence="4 10" id="KW-0808">Transferase</keyword>
<dbReference type="GO" id="GO:0106310">
    <property type="term" value="F:protein serine kinase activity"/>
    <property type="evidence" value="ECO:0007669"/>
    <property type="project" value="UniProtKB-UniRule"/>
</dbReference>
<keyword evidence="6 10" id="KW-0418">Kinase</keyword>
<dbReference type="Gene3D" id="3.30.200.20">
    <property type="entry name" value="Phosphorylase Kinase, domain 1"/>
    <property type="match status" value="1"/>
</dbReference>
<evidence type="ECO:0000256" key="4">
    <source>
        <dbReference type="ARBA" id="ARBA00022679"/>
    </source>
</evidence>
<dbReference type="GO" id="GO:0012505">
    <property type="term" value="C:endomembrane system"/>
    <property type="evidence" value="ECO:0007669"/>
    <property type="project" value="UniProtKB-SubCell"/>
</dbReference>
<comment type="subunit">
    <text evidence="10">Interacts with BRI1.</text>
</comment>
<evidence type="ECO:0000313" key="13">
    <source>
        <dbReference type="EMBL" id="KFK40102.1"/>
    </source>
</evidence>
<proteinExistence type="inferred from homology"/>
<dbReference type="InterPro" id="IPR045845">
    <property type="entry name" value="BSK"/>
</dbReference>
<dbReference type="Gramene" id="KFK40102">
    <property type="protein sequence ID" value="KFK40102"/>
    <property type="gene ID" value="AALP_AA3G330900"/>
</dbReference>
<dbReference type="Pfam" id="PF25575">
    <property type="entry name" value="TPR_BSK1_C"/>
    <property type="match status" value="1"/>
</dbReference>
<dbReference type="GO" id="GO:0005886">
    <property type="term" value="C:plasma membrane"/>
    <property type="evidence" value="ECO:0007669"/>
    <property type="project" value="UniProtKB-SubCell"/>
</dbReference>
<sequence>MGGCCTSPKEISPPADSHLQDEDLNDETIGDWICPEFLFDELVTATNNFNSEIVSKNQESSDVVYKGELENLGFIAVKKLKTTSWTSQIQFASEAQRIWEMKQKRISTFLGFCCEENERFLVAEFNDTLAKHLFNEKSGTIEWEMRLRVAYCIAEAVEYLSNAKASYKNLSAYSILFDKNDDACLSCFGLVKEIEDDRGTAARSLNSGSLIYQFGIVLVNLLTGKQILPSNAREMINTENDIDLMDPNLEGRFCDEEALVVFKLALRCLKYEDRESLNIKDVVETLQTLQTQTEQEEGTSSSQQQQHEALQTKTEIPSAEMKEEASSQLSPLGEACLKRDLNAIYEILVKAEYEDDKDVSVCSFKEMLPGTTCDVEAERKLANDAFERKDFESAIQFYDKVTNAINVALPSVYARRCLSSIFCNEPKA</sequence>
<dbReference type="OrthoDB" id="1098287at2759"/>
<dbReference type="GO" id="GO:0005524">
    <property type="term" value="F:ATP binding"/>
    <property type="evidence" value="ECO:0007669"/>
    <property type="project" value="UniProtKB-UniRule"/>
</dbReference>
<evidence type="ECO:0000313" key="14">
    <source>
        <dbReference type="Proteomes" id="UP000029120"/>
    </source>
</evidence>
<keyword evidence="3 10" id="KW-1003">Cell membrane</keyword>
<evidence type="ECO:0000256" key="8">
    <source>
        <dbReference type="ARBA" id="ARBA00023136"/>
    </source>
</evidence>
<evidence type="ECO:0000259" key="12">
    <source>
        <dbReference type="PROSITE" id="PS50011"/>
    </source>
</evidence>